<evidence type="ECO:0000259" key="2">
    <source>
        <dbReference type="Pfam" id="PF14347"/>
    </source>
</evidence>
<feature type="chain" id="PRO_5032728215" description="DUF4399 domain-containing protein" evidence="1">
    <location>
        <begin position="21"/>
        <end position="142"/>
    </location>
</feature>
<evidence type="ECO:0000256" key="1">
    <source>
        <dbReference type="SAM" id="SignalP"/>
    </source>
</evidence>
<name>A0A840AE51_9PROT</name>
<reference evidence="3 4" key="1">
    <citation type="submission" date="2020-08" db="EMBL/GenBank/DDBJ databases">
        <title>Genomic Encyclopedia of Type Strains, Phase IV (KMG-IV): sequencing the most valuable type-strain genomes for metagenomic binning, comparative biology and taxonomic classification.</title>
        <authorList>
            <person name="Goeker M."/>
        </authorList>
    </citation>
    <scope>NUCLEOTIDE SEQUENCE [LARGE SCALE GENOMIC DNA]</scope>
    <source>
        <strain evidence="3 4">DSM 19979</strain>
    </source>
</reference>
<organism evidence="3 4">
    <name type="scientific">Roseococcus suduntuyensis</name>
    <dbReference type="NCBI Taxonomy" id="455361"/>
    <lineage>
        <taxon>Bacteria</taxon>
        <taxon>Pseudomonadati</taxon>
        <taxon>Pseudomonadota</taxon>
        <taxon>Alphaproteobacteria</taxon>
        <taxon>Acetobacterales</taxon>
        <taxon>Roseomonadaceae</taxon>
        <taxon>Roseococcus</taxon>
    </lineage>
</organism>
<proteinExistence type="predicted"/>
<dbReference type="InterPro" id="IPR025512">
    <property type="entry name" value="DUF4399"/>
</dbReference>
<comment type="caution">
    <text evidence="3">The sequence shown here is derived from an EMBL/GenBank/DDBJ whole genome shotgun (WGS) entry which is preliminary data.</text>
</comment>
<protein>
    <recommendedName>
        <fullName evidence="2">DUF4399 domain-containing protein</fullName>
    </recommendedName>
</protein>
<dbReference type="AlphaFoldDB" id="A0A840AE51"/>
<keyword evidence="4" id="KW-1185">Reference proteome</keyword>
<dbReference type="Pfam" id="PF14347">
    <property type="entry name" value="DUF4399"/>
    <property type="match status" value="1"/>
</dbReference>
<dbReference type="EMBL" id="JACIDJ010000007">
    <property type="protein sequence ID" value="MBB3899899.1"/>
    <property type="molecule type" value="Genomic_DNA"/>
</dbReference>
<gene>
    <name evidence="3" type="ORF">GGQ83_003366</name>
</gene>
<dbReference type="RefSeq" id="WP_184386124.1">
    <property type="nucleotide sequence ID" value="NZ_JACIDJ010000007.1"/>
</dbReference>
<feature type="signal peptide" evidence="1">
    <location>
        <begin position="1"/>
        <end position="20"/>
    </location>
</feature>
<feature type="domain" description="DUF4399" evidence="2">
    <location>
        <begin position="51"/>
        <end position="142"/>
    </location>
</feature>
<sequence length="142" mass="14965">MRLPVWALAALLALAPPALAQLERTPAPAGAAVYFIEPAPGATLSNPVTLRFGLRGMGVAPAGVEHGNTGHHHLLINVDPATLDMGAGIPADDQHRHFGGGQTEVTLVLPPGEHRLQLLLGDHNHIPHNPPVMSEVITVRVR</sequence>
<evidence type="ECO:0000313" key="3">
    <source>
        <dbReference type="EMBL" id="MBB3899899.1"/>
    </source>
</evidence>
<accession>A0A840AE51</accession>
<evidence type="ECO:0000313" key="4">
    <source>
        <dbReference type="Proteomes" id="UP000553193"/>
    </source>
</evidence>
<dbReference type="Proteomes" id="UP000553193">
    <property type="component" value="Unassembled WGS sequence"/>
</dbReference>
<keyword evidence="1" id="KW-0732">Signal</keyword>